<gene>
    <name evidence="2" type="ORF">SsS58_06311</name>
</gene>
<dbReference type="AlphaFoldDB" id="A0A100JUF3"/>
<evidence type="ECO:0000313" key="2">
    <source>
        <dbReference type="EMBL" id="GAQ65884.1"/>
    </source>
</evidence>
<name>A0A100JUF3_STRSC</name>
<dbReference type="Proteomes" id="UP000067448">
    <property type="component" value="Unassembled WGS sequence"/>
</dbReference>
<accession>A0A100JUF3</accession>
<reference evidence="2 3" key="2">
    <citation type="journal article" date="2016" name="Genome Announc.">
        <title>Draft Genome Sequences of Streptomyces scabiei S58, Streptomyces turgidiscabies T45, and Streptomyces acidiscabies a10, the Pathogens of Potato Common Scab, Isolated in Japan.</title>
        <authorList>
            <person name="Tomihama T."/>
            <person name="Nishi Y."/>
            <person name="Sakai M."/>
            <person name="Ikenaga M."/>
            <person name="Okubo T."/>
            <person name="Ikeda S."/>
        </authorList>
    </citation>
    <scope>NUCLEOTIDE SEQUENCE [LARGE SCALE GENOMIC DNA]</scope>
    <source>
        <strain evidence="2 3">S58</strain>
    </source>
</reference>
<feature type="region of interest" description="Disordered" evidence="1">
    <location>
        <begin position="1"/>
        <end position="26"/>
    </location>
</feature>
<sequence>MTARQGRPGVFAGPSGRGSPAVGQVAPAAQEVRVTWTDGTFVDIRRRGDGDGKADPGEPRIVEVKGAEASWFVALAPEGVGFRSAEVRR</sequence>
<dbReference type="RefSeq" id="WP_159056131.1">
    <property type="nucleotide sequence ID" value="NZ_BCMM01000035.1"/>
</dbReference>
<proteinExistence type="predicted"/>
<dbReference type="OrthoDB" id="4213889at2"/>
<reference evidence="3" key="3">
    <citation type="submission" date="2016-02" db="EMBL/GenBank/DDBJ databases">
        <title>Draft genome of pathogenic Streptomyces sp. in Japan.</title>
        <authorList>
            <person name="Tomihama T."/>
            <person name="Ikenaga M."/>
            <person name="Sakai M."/>
            <person name="Okubo T."/>
            <person name="Ikeda S."/>
        </authorList>
    </citation>
    <scope>NUCLEOTIDE SEQUENCE [LARGE SCALE GENOMIC DNA]</scope>
    <source>
        <strain evidence="3">S58</strain>
    </source>
</reference>
<evidence type="ECO:0000256" key="1">
    <source>
        <dbReference type="SAM" id="MobiDB-lite"/>
    </source>
</evidence>
<protein>
    <submittedName>
        <fullName evidence="2">Uncharacterized protein</fullName>
    </submittedName>
</protein>
<organism evidence="2 3">
    <name type="scientific">Streptomyces scabiei</name>
    <dbReference type="NCBI Taxonomy" id="1930"/>
    <lineage>
        <taxon>Bacteria</taxon>
        <taxon>Bacillati</taxon>
        <taxon>Actinomycetota</taxon>
        <taxon>Actinomycetes</taxon>
        <taxon>Kitasatosporales</taxon>
        <taxon>Streptomycetaceae</taxon>
        <taxon>Streptomyces</taxon>
    </lineage>
</organism>
<evidence type="ECO:0000313" key="3">
    <source>
        <dbReference type="Proteomes" id="UP000067448"/>
    </source>
</evidence>
<comment type="caution">
    <text evidence="2">The sequence shown here is derived from an EMBL/GenBank/DDBJ whole genome shotgun (WGS) entry which is preliminary data.</text>
</comment>
<reference evidence="3" key="1">
    <citation type="submission" date="2015-11" db="EMBL/GenBank/DDBJ databases">
        <authorList>
            <consortium name="Cross-ministerial Strategic Innovation Promotion Program (SIP) consortium"/>
            <person name="Tomihama T."/>
            <person name="Ikenaga M."/>
            <person name="Sakai M."/>
            <person name="Okubo T."/>
            <person name="Ikeda S."/>
        </authorList>
    </citation>
    <scope>NUCLEOTIDE SEQUENCE [LARGE SCALE GENOMIC DNA]</scope>
    <source>
        <strain evidence="3">S58</strain>
    </source>
</reference>
<dbReference type="EMBL" id="BCMM01000035">
    <property type="protein sequence ID" value="GAQ65884.1"/>
    <property type="molecule type" value="Genomic_DNA"/>
</dbReference>